<dbReference type="Proteomes" id="UP000051006">
    <property type="component" value="Unassembled WGS sequence"/>
</dbReference>
<comment type="caution">
    <text evidence="2">The sequence shown here is derived from an EMBL/GenBank/DDBJ whole genome shotgun (WGS) entry which is preliminary data.</text>
</comment>
<dbReference type="RefSeq" id="WP_057880848.1">
    <property type="nucleotide sequence ID" value="NZ_JQCF01000012.1"/>
</dbReference>
<dbReference type="EMBL" id="JQCF01000012">
    <property type="protein sequence ID" value="KRN99074.1"/>
    <property type="molecule type" value="Genomic_DNA"/>
</dbReference>
<feature type="chain" id="PRO_5038938383" description="Surface layer protein A domain-containing protein" evidence="1">
    <location>
        <begin position="21"/>
        <end position="162"/>
    </location>
</feature>
<dbReference type="STRING" id="993692.IV57_GL000499"/>
<name>A0A0R2LB18_9LACO</name>
<keyword evidence="3" id="KW-1185">Reference proteome</keyword>
<sequence>MKKILSYLVLSLGLLFGLNAAVSNTTTAKADTTLPAGYDFAVTNTTNLLDNNGNQTATVLQAGTDWKVFGELYHGDETVYQVSPNGFVNENSGYLYQPKSQNVRVSSRIMARLYTSKGELLGERALGKGTLWYSDRTIVVDKVSYYRVSTDEWAMIGAVNPE</sequence>
<dbReference type="PATRIC" id="fig|993692.3.peg.504"/>
<evidence type="ECO:0008006" key="4">
    <source>
        <dbReference type="Google" id="ProtNLM"/>
    </source>
</evidence>
<evidence type="ECO:0000313" key="3">
    <source>
        <dbReference type="Proteomes" id="UP000051006"/>
    </source>
</evidence>
<evidence type="ECO:0000313" key="2">
    <source>
        <dbReference type="EMBL" id="KRN99074.1"/>
    </source>
</evidence>
<proteinExistence type="predicted"/>
<feature type="signal peptide" evidence="1">
    <location>
        <begin position="1"/>
        <end position="20"/>
    </location>
</feature>
<reference evidence="2 3" key="1">
    <citation type="journal article" date="2015" name="Genome Announc.">
        <title>Expanding the biotechnology potential of lactobacilli through comparative genomics of 213 strains and associated genera.</title>
        <authorList>
            <person name="Sun Z."/>
            <person name="Harris H.M."/>
            <person name="McCann A."/>
            <person name="Guo C."/>
            <person name="Argimon S."/>
            <person name="Zhang W."/>
            <person name="Yang X."/>
            <person name="Jeffery I.B."/>
            <person name="Cooney J.C."/>
            <person name="Kagawa T.F."/>
            <person name="Liu W."/>
            <person name="Song Y."/>
            <person name="Salvetti E."/>
            <person name="Wrobel A."/>
            <person name="Rasinkangas P."/>
            <person name="Parkhill J."/>
            <person name="Rea M.C."/>
            <person name="O'Sullivan O."/>
            <person name="Ritari J."/>
            <person name="Douillard F.P."/>
            <person name="Paul Ross R."/>
            <person name="Yang R."/>
            <person name="Briner A.E."/>
            <person name="Felis G.E."/>
            <person name="de Vos W.M."/>
            <person name="Barrangou R."/>
            <person name="Klaenhammer T.R."/>
            <person name="Caufield P.W."/>
            <person name="Cui Y."/>
            <person name="Zhang H."/>
            <person name="O'Toole P.W."/>
        </authorList>
    </citation>
    <scope>NUCLEOTIDE SEQUENCE [LARGE SCALE GENOMIC DNA]</scope>
    <source>
        <strain evidence="2 3">DSM 24716</strain>
    </source>
</reference>
<organism evidence="2 3">
    <name type="scientific">Companilactobacillus kimchiensis</name>
    <dbReference type="NCBI Taxonomy" id="993692"/>
    <lineage>
        <taxon>Bacteria</taxon>
        <taxon>Bacillati</taxon>
        <taxon>Bacillota</taxon>
        <taxon>Bacilli</taxon>
        <taxon>Lactobacillales</taxon>
        <taxon>Lactobacillaceae</taxon>
        <taxon>Companilactobacillus</taxon>
    </lineage>
</organism>
<evidence type="ECO:0000256" key="1">
    <source>
        <dbReference type="SAM" id="SignalP"/>
    </source>
</evidence>
<protein>
    <recommendedName>
        <fullName evidence="4">Surface layer protein A domain-containing protein</fullName>
    </recommendedName>
</protein>
<accession>A0A0R2LB18</accession>
<keyword evidence="1" id="KW-0732">Signal</keyword>
<dbReference type="OrthoDB" id="2294388at2"/>
<dbReference type="AlphaFoldDB" id="A0A0R2LB18"/>
<gene>
    <name evidence="2" type="ORF">IV57_GL000499</name>
</gene>